<evidence type="ECO:0000313" key="15">
    <source>
        <dbReference type="Proteomes" id="UP000001357"/>
    </source>
</evidence>
<sequence>MAMLLLPFWLADRLATLASLVTPPKATVYAAVEGGGTSWRAAIAVGRPDNIVERTTFKTEKPEVTLVAIRKWLDARKYDSLGIGTFGPIQPDRSHPQYGCITSTPKPFWKNAKVVQTLCPSGIPHLFDTDVNAPAYAEFLALHATNPGLTSLAYITVGTGVGIGLVINGQPVHGLLHPEGGHMLIRRQPGETFAGVCPFHKDCVEGLVSAPALAARRGVSQEELANLDDDDFIWDAAADALANACANLLLTVSPQAIVISGGVMLRACLFDKVRARTLELLAGYVDVEQLLQRPEEVIRPSTWGNNAGIMGALHLSKTALERS</sequence>
<evidence type="ECO:0000256" key="5">
    <source>
        <dbReference type="ARBA" id="ARBA00022741"/>
    </source>
</evidence>
<dbReference type="Pfam" id="PF00480">
    <property type="entry name" value="ROK"/>
    <property type="match status" value="1"/>
</dbReference>
<name>A9V8S7_MONBE</name>
<evidence type="ECO:0000256" key="8">
    <source>
        <dbReference type="ARBA" id="ARBA00022840"/>
    </source>
</evidence>
<dbReference type="FunFam" id="3.30.420.40:FF:000136">
    <property type="entry name" value="Putative fructokinase"/>
    <property type="match status" value="1"/>
</dbReference>
<dbReference type="GeneID" id="5894501"/>
<dbReference type="eggNOG" id="ENOG502QRD3">
    <property type="taxonomic scope" value="Eukaryota"/>
</dbReference>
<feature type="chain" id="PRO_5002745255" description="fructokinase" evidence="13">
    <location>
        <begin position="19"/>
        <end position="323"/>
    </location>
</feature>
<evidence type="ECO:0000256" key="4">
    <source>
        <dbReference type="ARBA" id="ARBA00022723"/>
    </source>
</evidence>
<dbReference type="Proteomes" id="UP000001357">
    <property type="component" value="Unassembled WGS sequence"/>
</dbReference>
<dbReference type="PANTHER" id="PTHR42742">
    <property type="entry name" value="TRANSCRIPTIONAL REPRESSOR MPRA"/>
    <property type="match status" value="1"/>
</dbReference>
<keyword evidence="9" id="KW-0460">Magnesium</keyword>
<evidence type="ECO:0000256" key="6">
    <source>
        <dbReference type="ARBA" id="ARBA00022777"/>
    </source>
</evidence>
<gene>
    <name evidence="14" type="ORF">MONBRDRAFT_33963</name>
</gene>
<dbReference type="GO" id="GO:0005524">
    <property type="term" value="F:ATP binding"/>
    <property type="evidence" value="ECO:0007669"/>
    <property type="project" value="UniProtKB-KW"/>
</dbReference>
<dbReference type="InterPro" id="IPR000600">
    <property type="entry name" value="ROK"/>
</dbReference>
<dbReference type="SUPFAM" id="SSF53067">
    <property type="entry name" value="Actin-like ATPase domain"/>
    <property type="match status" value="2"/>
</dbReference>
<dbReference type="KEGG" id="mbr:MONBRDRAFT_33963"/>
<keyword evidence="7" id="KW-0862">Zinc</keyword>
<protein>
    <recommendedName>
        <fullName evidence="11">fructokinase</fullName>
        <ecNumber evidence="11">2.7.1.4</ecNumber>
    </recommendedName>
</protein>
<organism evidence="14 15">
    <name type="scientific">Monosiga brevicollis</name>
    <name type="common">Choanoflagellate</name>
    <dbReference type="NCBI Taxonomy" id="81824"/>
    <lineage>
        <taxon>Eukaryota</taxon>
        <taxon>Choanoflagellata</taxon>
        <taxon>Craspedida</taxon>
        <taxon>Salpingoecidae</taxon>
        <taxon>Monosiga</taxon>
    </lineage>
</organism>
<dbReference type="InParanoid" id="A9V8S7"/>
<proteinExistence type="inferred from homology"/>
<comment type="similarity">
    <text evidence="2">Belongs to the ROK (NagC/XylR) family.</text>
</comment>
<evidence type="ECO:0000313" key="14">
    <source>
        <dbReference type="EMBL" id="EDQ85925.1"/>
    </source>
</evidence>
<dbReference type="RefSeq" id="XP_001749119.1">
    <property type="nucleotide sequence ID" value="XM_001749067.1"/>
</dbReference>
<evidence type="ECO:0000256" key="3">
    <source>
        <dbReference type="ARBA" id="ARBA00022679"/>
    </source>
</evidence>
<comment type="catalytic activity">
    <reaction evidence="12">
        <text>D-fructose + ATP = D-fructose 6-phosphate + ADP + H(+)</text>
        <dbReference type="Rhea" id="RHEA:16125"/>
        <dbReference type="ChEBI" id="CHEBI:15378"/>
        <dbReference type="ChEBI" id="CHEBI:30616"/>
        <dbReference type="ChEBI" id="CHEBI:37721"/>
        <dbReference type="ChEBI" id="CHEBI:61527"/>
        <dbReference type="ChEBI" id="CHEBI:456216"/>
        <dbReference type="EC" id="2.7.1.4"/>
    </reaction>
</comment>
<dbReference type="InterPro" id="IPR043129">
    <property type="entry name" value="ATPase_NBD"/>
</dbReference>
<evidence type="ECO:0000256" key="1">
    <source>
        <dbReference type="ARBA" id="ARBA00001946"/>
    </source>
</evidence>
<keyword evidence="3" id="KW-0808">Transferase</keyword>
<dbReference type="FunFam" id="3.30.420.40:FF:000153">
    <property type="entry name" value="Putative fructokinase"/>
    <property type="match status" value="1"/>
</dbReference>
<dbReference type="OMA" id="DIQAYYI"/>
<keyword evidence="8" id="KW-0067">ATP-binding</keyword>
<dbReference type="EC" id="2.7.1.4" evidence="11"/>
<evidence type="ECO:0000256" key="2">
    <source>
        <dbReference type="ARBA" id="ARBA00006479"/>
    </source>
</evidence>
<reference evidence="14 15" key="1">
    <citation type="journal article" date="2008" name="Nature">
        <title>The genome of the choanoflagellate Monosiga brevicollis and the origin of metazoans.</title>
        <authorList>
            <consortium name="JGI Sequencing"/>
            <person name="King N."/>
            <person name="Westbrook M.J."/>
            <person name="Young S.L."/>
            <person name="Kuo A."/>
            <person name="Abedin M."/>
            <person name="Chapman J."/>
            <person name="Fairclough S."/>
            <person name="Hellsten U."/>
            <person name="Isogai Y."/>
            <person name="Letunic I."/>
            <person name="Marr M."/>
            <person name="Pincus D."/>
            <person name="Putnam N."/>
            <person name="Rokas A."/>
            <person name="Wright K.J."/>
            <person name="Zuzow R."/>
            <person name="Dirks W."/>
            <person name="Good M."/>
            <person name="Goodstein D."/>
            <person name="Lemons D."/>
            <person name="Li W."/>
            <person name="Lyons J.B."/>
            <person name="Morris A."/>
            <person name="Nichols S."/>
            <person name="Richter D.J."/>
            <person name="Salamov A."/>
            <person name="Bork P."/>
            <person name="Lim W.A."/>
            <person name="Manning G."/>
            <person name="Miller W.T."/>
            <person name="McGinnis W."/>
            <person name="Shapiro H."/>
            <person name="Tjian R."/>
            <person name="Grigoriev I.V."/>
            <person name="Rokhsar D."/>
        </authorList>
    </citation>
    <scope>NUCLEOTIDE SEQUENCE [LARGE SCALE GENOMIC DNA]</scope>
    <source>
        <strain evidence="15">MX1 / ATCC 50154</strain>
    </source>
</reference>
<accession>A9V8S7</accession>
<dbReference type="CDD" id="cd24067">
    <property type="entry name" value="ASKHA_NBD_ROK_BsFRK-like"/>
    <property type="match status" value="1"/>
</dbReference>
<dbReference type="GO" id="GO:0008865">
    <property type="term" value="F:fructokinase activity"/>
    <property type="evidence" value="ECO:0007669"/>
    <property type="project" value="UniProtKB-EC"/>
</dbReference>
<keyword evidence="4" id="KW-0479">Metal-binding</keyword>
<keyword evidence="15" id="KW-1185">Reference proteome</keyword>
<keyword evidence="10" id="KW-0119">Carbohydrate metabolism</keyword>
<dbReference type="EMBL" id="CH991569">
    <property type="protein sequence ID" value="EDQ85925.1"/>
    <property type="molecule type" value="Genomic_DNA"/>
</dbReference>
<keyword evidence="5" id="KW-0547">Nucleotide-binding</keyword>
<keyword evidence="6" id="KW-0418">Kinase</keyword>
<evidence type="ECO:0000256" key="7">
    <source>
        <dbReference type="ARBA" id="ARBA00022833"/>
    </source>
</evidence>
<dbReference type="Gene3D" id="3.30.420.40">
    <property type="match status" value="2"/>
</dbReference>
<evidence type="ECO:0000256" key="11">
    <source>
        <dbReference type="ARBA" id="ARBA00038887"/>
    </source>
</evidence>
<dbReference type="InterPro" id="IPR051804">
    <property type="entry name" value="Carb_Metab_Reg_Kinase/Isom"/>
</dbReference>
<evidence type="ECO:0000256" key="9">
    <source>
        <dbReference type="ARBA" id="ARBA00022842"/>
    </source>
</evidence>
<dbReference type="STRING" id="81824.A9V8S7"/>
<dbReference type="AlphaFoldDB" id="A9V8S7"/>
<comment type="cofactor">
    <cofactor evidence="1">
        <name>Mg(2+)</name>
        <dbReference type="ChEBI" id="CHEBI:18420"/>
    </cofactor>
</comment>
<dbReference type="GO" id="GO:0046872">
    <property type="term" value="F:metal ion binding"/>
    <property type="evidence" value="ECO:0007669"/>
    <property type="project" value="UniProtKB-KW"/>
</dbReference>
<dbReference type="PROSITE" id="PS01125">
    <property type="entry name" value="ROK"/>
    <property type="match status" value="1"/>
</dbReference>
<feature type="signal peptide" evidence="13">
    <location>
        <begin position="1"/>
        <end position="18"/>
    </location>
</feature>
<evidence type="ECO:0000256" key="13">
    <source>
        <dbReference type="SAM" id="SignalP"/>
    </source>
</evidence>
<evidence type="ECO:0000256" key="12">
    <source>
        <dbReference type="ARBA" id="ARBA00048451"/>
    </source>
</evidence>
<dbReference type="PANTHER" id="PTHR42742:SF3">
    <property type="entry name" value="FRUCTOKINASE"/>
    <property type="match status" value="1"/>
</dbReference>
<evidence type="ECO:0000256" key="10">
    <source>
        <dbReference type="ARBA" id="ARBA00023277"/>
    </source>
</evidence>
<keyword evidence="13" id="KW-0732">Signal</keyword>
<dbReference type="InterPro" id="IPR049874">
    <property type="entry name" value="ROK_cs"/>
</dbReference>